<reference evidence="2" key="2">
    <citation type="submission" date="2021-04" db="EMBL/GenBank/DDBJ databases">
        <authorList>
            <person name="Podell S."/>
        </authorList>
    </citation>
    <scope>NUCLEOTIDE SEQUENCE</scope>
    <source>
        <strain evidence="2">Hildebrandi</strain>
    </source>
</reference>
<sequence length="443" mass="49737">MPDKCRIEILDSDDIPIQTIDTDPIYAAEEINQDRVLTVTQPETARRKHSVKQNLRHQRLGHRAISTLLRAVEDDVWADVRMIPGQEKFCQTCKITTARKANRGLTPLEQLDELVPGMCVMVDIVKNPVSESITSTTYYPFYLTATNMASRFFVHIGMKRKTADNVFAALQEGAASYGPSAEFNLSMLSRIHDTKNEEEDFNQNDIAHSTQLSSYPESINMSDQLTDAATSPQHCHPQSIRRGNPKYACHTEQYTHQPAVPTPEEYVETVERAYNNEVVQPIQEVTDMQPTMFLPAPDNWKQILKLPPHVMNHWSASLLKELKELVKKLHGFAIRPVAWRLNPATQPGMASNVGQDNASSKVMNHERAFAVTKRSNRFNTQLGPPTPEGSDAGKALFDQYTSSDAGLYTYRLLGKTFKTSNHSAGRRIGTSGLLKSSVKKLTK</sequence>
<dbReference type="OrthoDB" id="115473at2759"/>
<evidence type="ECO:0000313" key="2">
    <source>
        <dbReference type="EMBL" id="KAG7358309.1"/>
    </source>
</evidence>
<evidence type="ECO:0000313" key="1">
    <source>
        <dbReference type="EMBL" id="KAG7336585.1"/>
    </source>
</evidence>
<organism evidence="2 3">
    <name type="scientific">Nitzschia inconspicua</name>
    <dbReference type="NCBI Taxonomy" id="303405"/>
    <lineage>
        <taxon>Eukaryota</taxon>
        <taxon>Sar</taxon>
        <taxon>Stramenopiles</taxon>
        <taxon>Ochrophyta</taxon>
        <taxon>Bacillariophyta</taxon>
        <taxon>Bacillariophyceae</taxon>
        <taxon>Bacillariophycidae</taxon>
        <taxon>Bacillariales</taxon>
        <taxon>Bacillariaceae</taxon>
        <taxon>Nitzschia</taxon>
    </lineage>
</organism>
<accession>A0A9K3L9J3</accession>
<dbReference type="EMBL" id="JAGRRH010000116">
    <property type="protein sequence ID" value="KAG7336585.1"/>
    <property type="molecule type" value="Genomic_DNA"/>
</dbReference>
<evidence type="ECO:0000313" key="3">
    <source>
        <dbReference type="Proteomes" id="UP000693970"/>
    </source>
</evidence>
<reference evidence="2" key="1">
    <citation type="journal article" date="2021" name="Sci. Rep.">
        <title>Diploid genomic architecture of Nitzschia inconspicua, an elite biomass production diatom.</title>
        <authorList>
            <person name="Oliver A."/>
            <person name="Podell S."/>
            <person name="Pinowska A."/>
            <person name="Traller J.C."/>
            <person name="Smith S.R."/>
            <person name="McClure R."/>
            <person name="Beliaev A."/>
            <person name="Bohutskyi P."/>
            <person name="Hill E.A."/>
            <person name="Rabines A."/>
            <person name="Zheng H."/>
            <person name="Allen L.Z."/>
            <person name="Kuo A."/>
            <person name="Grigoriev I.V."/>
            <person name="Allen A.E."/>
            <person name="Hazlebeck D."/>
            <person name="Allen E.E."/>
        </authorList>
    </citation>
    <scope>NUCLEOTIDE SEQUENCE</scope>
    <source>
        <strain evidence="2">Hildebrandi</strain>
    </source>
</reference>
<protein>
    <submittedName>
        <fullName evidence="2">Uncharacterized protein</fullName>
    </submittedName>
</protein>
<dbReference type="AlphaFoldDB" id="A0A9K3L9J3"/>
<dbReference type="Proteomes" id="UP000693970">
    <property type="component" value="Unassembled WGS sequence"/>
</dbReference>
<keyword evidence="3" id="KW-1185">Reference proteome</keyword>
<comment type="caution">
    <text evidence="2">The sequence shown here is derived from an EMBL/GenBank/DDBJ whole genome shotgun (WGS) entry which is preliminary data.</text>
</comment>
<gene>
    <name evidence="2" type="ORF">IV203_014897</name>
    <name evidence="1" type="ORF">IV203_020417</name>
</gene>
<name>A0A9K3L9J3_9STRA</name>
<dbReference type="EMBL" id="JAGRRH010000014">
    <property type="protein sequence ID" value="KAG7358309.1"/>
    <property type="molecule type" value="Genomic_DNA"/>
</dbReference>
<proteinExistence type="predicted"/>